<dbReference type="SUPFAM" id="SSF50729">
    <property type="entry name" value="PH domain-like"/>
    <property type="match status" value="1"/>
</dbReference>
<dbReference type="InterPro" id="IPR044852">
    <property type="entry name" value="WBP2-like"/>
</dbReference>
<dbReference type="AlphaFoldDB" id="A0A1D1UVE3"/>
<evidence type="ECO:0000313" key="4">
    <source>
        <dbReference type="Proteomes" id="UP000186922"/>
    </source>
</evidence>
<dbReference type="InterPro" id="IPR011993">
    <property type="entry name" value="PH-like_dom_sf"/>
</dbReference>
<organism evidence="3 4">
    <name type="scientific">Ramazzottius varieornatus</name>
    <name type="common">Water bear</name>
    <name type="synonym">Tardigrade</name>
    <dbReference type="NCBI Taxonomy" id="947166"/>
    <lineage>
        <taxon>Eukaryota</taxon>
        <taxon>Metazoa</taxon>
        <taxon>Ecdysozoa</taxon>
        <taxon>Tardigrada</taxon>
        <taxon>Eutardigrada</taxon>
        <taxon>Parachela</taxon>
        <taxon>Hypsibioidea</taxon>
        <taxon>Ramazzottiidae</taxon>
        <taxon>Ramazzottius</taxon>
    </lineage>
</organism>
<comment type="caution">
    <text evidence="3">The sequence shown here is derived from an EMBL/GenBank/DDBJ whole genome shotgun (WGS) entry which is preliminary data.</text>
</comment>
<reference evidence="3 4" key="1">
    <citation type="journal article" date="2016" name="Nat. Commun.">
        <title>Extremotolerant tardigrade genome and improved radiotolerance of human cultured cells by tardigrade-unique protein.</title>
        <authorList>
            <person name="Hashimoto T."/>
            <person name="Horikawa D.D."/>
            <person name="Saito Y."/>
            <person name="Kuwahara H."/>
            <person name="Kozuka-Hata H."/>
            <person name="Shin-I T."/>
            <person name="Minakuchi Y."/>
            <person name="Ohishi K."/>
            <person name="Motoyama A."/>
            <person name="Aizu T."/>
            <person name="Enomoto A."/>
            <person name="Kondo K."/>
            <person name="Tanaka S."/>
            <person name="Hara Y."/>
            <person name="Koshikawa S."/>
            <person name="Sagara H."/>
            <person name="Miura T."/>
            <person name="Yokobori S."/>
            <person name="Miyagawa K."/>
            <person name="Suzuki Y."/>
            <person name="Kubo T."/>
            <person name="Oyama M."/>
            <person name="Kohara Y."/>
            <person name="Fujiyama A."/>
            <person name="Arakawa K."/>
            <person name="Katayama T."/>
            <person name="Toyoda A."/>
            <person name="Kunieda T."/>
        </authorList>
    </citation>
    <scope>NUCLEOTIDE SEQUENCE [LARGE SCALE GENOMIC DNA]</scope>
    <source>
        <strain evidence="3 4">YOKOZUNA-1</strain>
    </source>
</reference>
<feature type="domain" description="GRAM" evidence="2">
    <location>
        <begin position="40"/>
        <end position="128"/>
    </location>
</feature>
<sequence length="288" mass="30307">MALNQAHWNGGVLIHSGEWIILYCDGVEMSLDGSEVAFKGKKKGRIYLTSHRVIFINKDTKDALQSFGMPFTNLGSVDIDQPMFGANAIKGNVKSLPGGNWNGTATFRFSFSSGGAIEFGQAMLQAAKMASRNPPPPYQPPQQNTNIYQAPPPSYMAAQSNLGAFQASRDKFPSAPPPQDVWITEQPPPYASIYPQMSQAAPAAGGYYAAPPQQPGYPPAGYAGYSQQGYPPTVGYPAGSTPAGAVYPPTTGYPTGPGYPAGAYPQANYGNGAPAGYAGAPPAYPGKQ</sequence>
<dbReference type="Pfam" id="PF02893">
    <property type="entry name" value="GRAM"/>
    <property type="match status" value="1"/>
</dbReference>
<dbReference type="PANTHER" id="PTHR31606:SF1">
    <property type="entry name" value="WW DOMAIN BINDING PROTEIN 2, ISOFORM E"/>
    <property type="match status" value="1"/>
</dbReference>
<feature type="region of interest" description="Disordered" evidence="1">
    <location>
        <begin position="128"/>
        <end position="153"/>
    </location>
</feature>
<accession>A0A1D1UVE3</accession>
<evidence type="ECO:0000313" key="3">
    <source>
        <dbReference type="EMBL" id="GAU93656.1"/>
    </source>
</evidence>
<dbReference type="Gene3D" id="2.30.29.30">
    <property type="entry name" value="Pleckstrin-homology domain (PH domain)/Phosphotyrosine-binding domain (PTB)"/>
    <property type="match status" value="1"/>
</dbReference>
<name>A0A1D1UVE3_RAMVA</name>
<dbReference type="GO" id="GO:0005634">
    <property type="term" value="C:nucleus"/>
    <property type="evidence" value="ECO:0007669"/>
    <property type="project" value="TreeGrafter"/>
</dbReference>
<dbReference type="GO" id="GO:0031490">
    <property type="term" value="F:chromatin DNA binding"/>
    <property type="evidence" value="ECO:0007669"/>
    <property type="project" value="TreeGrafter"/>
</dbReference>
<dbReference type="Proteomes" id="UP000186922">
    <property type="component" value="Unassembled WGS sequence"/>
</dbReference>
<protein>
    <recommendedName>
        <fullName evidence="2">GRAM domain-containing protein</fullName>
    </recommendedName>
</protein>
<dbReference type="OrthoDB" id="1259151at2759"/>
<dbReference type="CDD" id="cd13214">
    <property type="entry name" value="PH-GRAM_WBP2"/>
    <property type="match status" value="1"/>
</dbReference>
<dbReference type="EMBL" id="BDGG01000002">
    <property type="protein sequence ID" value="GAU93656.1"/>
    <property type="molecule type" value="Genomic_DNA"/>
</dbReference>
<dbReference type="GO" id="GO:0003713">
    <property type="term" value="F:transcription coactivator activity"/>
    <property type="evidence" value="ECO:0007669"/>
    <property type="project" value="InterPro"/>
</dbReference>
<dbReference type="PANTHER" id="PTHR31606">
    <property type="entry name" value="WW DOMAIN BINDING PROTEIN 2, ISOFORM E"/>
    <property type="match status" value="1"/>
</dbReference>
<evidence type="ECO:0000259" key="2">
    <source>
        <dbReference type="Pfam" id="PF02893"/>
    </source>
</evidence>
<evidence type="ECO:0000256" key="1">
    <source>
        <dbReference type="SAM" id="MobiDB-lite"/>
    </source>
</evidence>
<proteinExistence type="predicted"/>
<dbReference type="STRING" id="947166.A0A1D1UVE3"/>
<dbReference type="InterPro" id="IPR004182">
    <property type="entry name" value="GRAM"/>
</dbReference>
<gene>
    <name evidence="3" type="primary">RvY_05560</name>
    <name evidence="3" type="synonym">RvY_05560.1</name>
    <name evidence="3" type="ORF">RvY_05560-1</name>
</gene>
<keyword evidence="4" id="KW-1185">Reference proteome</keyword>